<protein>
    <submittedName>
        <fullName evidence="3">Uncharacterized protein</fullName>
    </submittedName>
</protein>
<feature type="coiled-coil region" evidence="1">
    <location>
        <begin position="474"/>
        <end position="515"/>
    </location>
</feature>
<feature type="region of interest" description="Disordered" evidence="2">
    <location>
        <begin position="212"/>
        <end position="261"/>
    </location>
</feature>
<keyword evidence="1" id="KW-0175">Coiled coil</keyword>
<feature type="compositionally biased region" description="Polar residues" evidence="2">
    <location>
        <begin position="430"/>
        <end position="446"/>
    </location>
</feature>
<dbReference type="Proteomes" id="UP000186817">
    <property type="component" value="Unassembled WGS sequence"/>
</dbReference>
<evidence type="ECO:0000256" key="1">
    <source>
        <dbReference type="SAM" id="Coils"/>
    </source>
</evidence>
<feature type="compositionally biased region" description="Basic and acidic residues" evidence="2">
    <location>
        <begin position="228"/>
        <end position="238"/>
    </location>
</feature>
<feature type="region of interest" description="Disordered" evidence="2">
    <location>
        <begin position="428"/>
        <end position="449"/>
    </location>
</feature>
<comment type="caution">
    <text evidence="3">The sequence shown here is derived from an EMBL/GenBank/DDBJ whole genome shotgun (WGS) entry which is preliminary data.</text>
</comment>
<dbReference type="AlphaFoldDB" id="A0A1Q9EX16"/>
<evidence type="ECO:0000313" key="3">
    <source>
        <dbReference type="EMBL" id="OLQ11949.1"/>
    </source>
</evidence>
<gene>
    <name evidence="3" type="ORF">AK812_SmicGene4200</name>
</gene>
<evidence type="ECO:0000313" key="4">
    <source>
        <dbReference type="Proteomes" id="UP000186817"/>
    </source>
</evidence>
<dbReference type="OrthoDB" id="10632559at2759"/>
<proteinExistence type="predicted"/>
<keyword evidence="4" id="KW-1185">Reference proteome</keyword>
<sequence>MRFNYTNYPPFKAYGVEGWWLDNLLKAGKLSRKAYLKLAAQVTVGFLKRLADCKAAERYLRDEALQDAICAHAKALEPATLPMKSFPVIEVTVEESEQMDLAEFDRRIHAGVILDGVGDALFLKRHREALQGRPKMVKGAKSATNVFSYAYSFCGRAVVATFDLSAQNLGELESDHWLCNRDNVRLLKLNETAYEEPADMCLDSPPAHAARADQRKRRWIGSPPRCAAGERRGGKDDGTMTSTRAARAADEDSGEDGDEDRGALTVTLAAPRRLHPGHEGFLQLLPWGDAEYVRGVAFAVSGWPHRSIPCGSPAEQDSAPRGFSMESMLADIAEIPGIDPRGCLQGALLPRGISKLRVMDILNLFLEGVVEQIEHPLPDERSEATTATTAASTCATPCTGLSLASSSARSTMSRASHRLQMGSDLGKAAKTSSYTPHGTQPSSPSLPKNARRGVSLKALATAQAAQCQEFKDMSEQSNSELVAVEGEARDLRDEVARLSRQNKQLLLQLRQQRLKHQQELKLWRSRVGETSECVEEGAATASLLSYLQG</sequence>
<dbReference type="EMBL" id="LSRX01000051">
    <property type="protein sequence ID" value="OLQ11949.1"/>
    <property type="molecule type" value="Genomic_DNA"/>
</dbReference>
<name>A0A1Q9EX16_SYMMI</name>
<evidence type="ECO:0000256" key="2">
    <source>
        <dbReference type="SAM" id="MobiDB-lite"/>
    </source>
</evidence>
<reference evidence="3 4" key="1">
    <citation type="submission" date="2016-02" db="EMBL/GenBank/DDBJ databases">
        <title>Genome analysis of coral dinoflagellate symbionts highlights evolutionary adaptations to a symbiotic lifestyle.</title>
        <authorList>
            <person name="Aranda M."/>
            <person name="Li Y."/>
            <person name="Liew Y.J."/>
            <person name="Baumgarten S."/>
            <person name="Simakov O."/>
            <person name="Wilson M."/>
            <person name="Piel J."/>
            <person name="Ashoor H."/>
            <person name="Bougouffa S."/>
            <person name="Bajic V.B."/>
            <person name="Ryu T."/>
            <person name="Ravasi T."/>
            <person name="Bayer T."/>
            <person name="Micklem G."/>
            <person name="Kim H."/>
            <person name="Bhak J."/>
            <person name="Lajeunesse T.C."/>
            <person name="Voolstra C.R."/>
        </authorList>
    </citation>
    <scope>NUCLEOTIDE SEQUENCE [LARGE SCALE GENOMIC DNA]</scope>
    <source>
        <strain evidence="3 4">CCMP2467</strain>
    </source>
</reference>
<organism evidence="3 4">
    <name type="scientific">Symbiodinium microadriaticum</name>
    <name type="common">Dinoflagellate</name>
    <name type="synonym">Zooxanthella microadriatica</name>
    <dbReference type="NCBI Taxonomy" id="2951"/>
    <lineage>
        <taxon>Eukaryota</taxon>
        <taxon>Sar</taxon>
        <taxon>Alveolata</taxon>
        <taxon>Dinophyceae</taxon>
        <taxon>Suessiales</taxon>
        <taxon>Symbiodiniaceae</taxon>
        <taxon>Symbiodinium</taxon>
    </lineage>
</organism>
<accession>A0A1Q9EX16</accession>